<proteinExistence type="predicted"/>
<dbReference type="KEGG" id="buz:AYM40_37175"/>
<geneLocation type="plasmid" evidence="2">
    <name>polga2</name>
</geneLocation>
<dbReference type="EMBL" id="CP014581">
    <property type="protein sequence ID" value="ANB77998.1"/>
    <property type="molecule type" value="Genomic_DNA"/>
</dbReference>
<name>A0A167WPJ0_9BURK</name>
<reference evidence="1 2" key="1">
    <citation type="journal article" date="2016" name="Gene">
        <title>PacBio SMRT assembly of a complex multi-replicon genome reveals chlorocatechol degradative operon in a region of genome plasticity.</title>
        <authorList>
            <person name="Ricker N."/>
            <person name="Shen S.Y."/>
            <person name="Goordial J."/>
            <person name="Jin S."/>
            <person name="Fulthorpe R.R."/>
        </authorList>
    </citation>
    <scope>NUCLEOTIDE SEQUENCE [LARGE SCALE GENOMIC DNA]</scope>
    <source>
        <strain evidence="1 2">OLGA172</strain>
        <plasmid evidence="2">polga2</plasmid>
    </source>
</reference>
<accession>A0A167WPJ0</accession>
<protein>
    <submittedName>
        <fullName evidence="1">Uncharacterized protein</fullName>
    </submittedName>
</protein>
<dbReference type="Proteomes" id="UP000076852">
    <property type="component" value="Plasmid pOLGA2"/>
</dbReference>
<evidence type="ECO:0000313" key="1">
    <source>
        <dbReference type="EMBL" id="ANB77998.1"/>
    </source>
</evidence>
<dbReference type="OrthoDB" id="9007888at2"/>
<gene>
    <name evidence="1" type="ORF">AYM40_37175</name>
</gene>
<sequence>MNRIASSLQVDLLIASNDVVITAEASDGVHVTAYRGKCNRRAILSFLESAGAKARAIVYSHEDNVGPVGLDVLSGEPFMWIVA</sequence>
<keyword evidence="1" id="KW-0614">Plasmid</keyword>
<organism evidence="1 2">
    <name type="scientific">Paraburkholderia phytofirmans OLGA172</name>
    <dbReference type="NCBI Taxonomy" id="1417228"/>
    <lineage>
        <taxon>Bacteria</taxon>
        <taxon>Pseudomonadati</taxon>
        <taxon>Pseudomonadota</taxon>
        <taxon>Betaproteobacteria</taxon>
        <taxon>Burkholderiales</taxon>
        <taxon>Burkholderiaceae</taxon>
        <taxon>Paraburkholderia</taxon>
    </lineage>
</organism>
<keyword evidence="2" id="KW-1185">Reference proteome</keyword>
<dbReference type="AlphaFoldDB" id="A0A167WPJ0"/>
<evidence type="ECO:0000313" key="2">
    <source>
        <dbReference type="Proteomes" id="UP000076852"/>
    </source>
</evidence>